<dbReference type="EMBL" id="JAQMTI010000241">
    <property type="protein sequence ID" value="MDB9443340.1"/>
    <property type="molecule type" value="Genomic_DNA"/>
</dbReference>
<keyword evidence="2" id="KW-1185">Reference proteome</keyword>
<organism evidence="1 2">
    <name type="scientific">Sphaerospermopsis kisseleviana CS-549</name>
    <dbReference type="NCBI Taxonomy" id="3021783"/>
    <lineage>
        <taxon>Bacteria</taxon>
        <taxon>Bacillati</taxon>
        <taxon>Cyanobacteriota</taxon>
        <taxon>Cyanophyceae</taxon>
        <taxon>Nostocales</taxon>
        <taxon>Aphanizomenonaceae</taxon>
        <taxon>Sphaerospermopsis</taxon>
        <taxon>Sphaerospermopsis kisseleviana</taxon>
    </lineage>
</organism>
<proteinExistence type="predicted"/>
<evidence type="ECO:0000313" key="2">
    <source>
        <dbReference type="Proteomes" id="UP001211711"/>
    </source>
</evidence>
<accession>A0ABT4ZWC4</accession>
<protein>
    <submittedName>
        <fullName evidence="1">Uncharacterized protein</fullName>
    </submittedName>
</protein>
<gene>
    <name evidence="1" type="ORF">PN497_18535</name>
</gene>
<evidence type="ECO:0000313" key="1">
    <source>
        <dbReference type="EMBL" id="MDB9443340.1"/>
    </source>
</evidence>
<dbReference type="RefSeq" id="WP_096572296.1">
    <property type="nucleotide sequence ID" value="NZ_JAQMTI010000241.1"/>
</dbReference>
<dbReference type="Proteomes" id="UP001211711">
    <property type="component" value="Unassembled WGS sequence"/>
</dbReference>
<comment type="caution">
    <text evidence="1">The sequence shown here is derived from an EMBL/GenBank/DDBJ whole genome shotgun (WGS) entry which is preliminary data.</text>
</comment>
<sequence>MSSSDWENFLAEGKRAVEIVRRGLINRGINASESRITEFGTDEDIPVYSSDNQRLLFWISVKSVSGLVENPRILPIGYKGWMCGEVESKQWVNVKSSLFPFPSYPISNLA</sequence>
<reference evidence="1 2" key="1">
    <citation type="submission" date="2023-01" db="EMBL/GenBank/DDBJ databases">
        <title>Genomes from the Australian National Cyanobacteria Reference Collection.</title>
        <authorList>
            <person name="Willis A."/>
            <person name="Lee E.M.F."/>
        </authorList>
    </citation>
    <scope>NUCLEOTIDE SEQUENCE [LARGE SCALE GENOMIC DNA]</scope>
    <source>
        <strain evidence="1 2">CS-549</strain>
    </source>
</reference>
<name>A0ABT4ZWC4_9CYAN</name>